<accession>A0A2U2HGL6</accession>
<sequence>MLLAAQILTALVLVIHVYIFLLETVLFKTRGRRVFGLTAEQAELSSRAMLNQGFYNLFLAAALALGFVLSGPAALALTVFGLVCVAVAGIVGALTVQMRILYVQTVPAVAALVALHLA</sequence>
<name>A0A2U2HGL6_9BURK</name>
<keyword evidence="3" id="KW-1185">Reference proteome</keyword>
<dbReference type="Proteomes" id="UP000241421">
    <property type="component" value="Unassembled WGS sequence"/>
</dbReference>
<evidence type="ECO:0000256" key="1">
    <source>
        <dbReference type="SAM" id="Phobius"/>
    </source>
</evidence>
<dbReference type="PANTHER" id="PTHR38446:SF1">
    <property type="entry name" value="BLL0914 PROTEIN"/>
    <property type="match status" value="1"/>
</dbReference>
<comment type="caution">
    <text evidence="2">The sequence shown here is derived from an EMBL/GenBank/DDBJ whole genome shotgun (WGS) entry which is preliminary data.</text>
</comment>
<reference evidence="2 3" key="1">
    <citation type="submission" date="2018-04" db="EMBL/GenBank/DDBJ databases">
        <title>Massilia violaceinigra sp. nov., a novel purple-pigmented bacterium isolated from Tianshan glacier, Xinjiang, China.</title>
        <authorList>
            <person name="Wang H."/>
        </authorList>
    </citation>
    <scope>NUCLEOTIDE SEQUENCE [LARGE SCALE GENOMIC DNA]</scope>
    <source>
        <strain evidence="2 3">B448-2</strain>
    </source>
</reference>
<keyword evidence="1" id="KW-1133">Transmembrane helix</keyword>
<gene>
    <name evidence="2" type="ORF">C7C56_019705</name>
</gene>
<keyword evidence="1" id="KW-0472">Membrane</keyword>
<dbReference type="EMBL" id="PXWF02000270">
    <property type="protein sequence ID" value="PWF44322.1"/>
    <property type="molecule type" value="Genomic_DNA"/>
</dbReference>
<feature type="transmembrane region" description="Helical" evidence="1">
    <location>
        <begin position="6"/>
        <end position="27"/>
    </location>
</feature>
<evidence type="ECO:0000313" key="2">
    <source>
        <dbReference type="EMBL" id="PWF44322.1"/>
    </source>
</evidence>
<organism evidence="2 3">
    <name type="scientific">Massilia glaciei</name>
    <dbReference type="NCBI Taxonomy" id="1524097"/>
    <lineage>
        <taxon>Bacteria</taxon>
        <taxon>Pseudomonadati</taxon>
        <taxon>Pseudomonadota</taxon>
        <taxon>Betaproteobacteria</taxon>
        <taxon>Burkholderiales</taxon>
        <taxon>Oxalobacteraceae</taxon>
        <taxon>Telluria group</taxon>
        <taxon>Massilia</taxon>
    </lineage>
</organism>
<dbReference type="Pfam" id="PF06993">
    <property type="entry name" value="DUF1304"/>
    <property type="match status" value="1"/>
</dbReference>
<evidence type="ECO:0000313" key="3">
    <source>
        <dbReference type="Proteomes" id="UP000241421"/>
    </source>
</evidence>
<proteinExistence type="predicted"/>
<dbReference type="RefSeq" id="WP_106759076.1">
    <property type="nucleotide sequence ID" value="NZ_PXWF02000270.1"/>
</dbReference>
<feature type="transmembrane region" description="Helical" evidence="1">
    <location>
        <begin position="74"/>
        <end position="93"/>
    </location>
</feature>
<feature type="transmembrane region" description="Helical" evidence="1">
    <location>
        <begin position="48"/>
        <end position="68"/>
    </location>
</feature>
<dbReference type="PANTHER" id="PTHR38446">
    <property type="entry name" value="BLL0914 PROTEIN"/>
    <property type="match status" value="1"/>
</dbReference>
<protein>
    <submittedName>
        <fullName evidence="2">DUF1304 domain-containing protein</fullName>
    </submittedName>
</protein>
<dbReference type="AlphaFoldDB" id="A0A2U2HGL6"/>
<dbReference type="OrthoDB" id="9803832at2"/>
<keyword evidence="1" id="KW-0812">Transmembrane</keyword>
<dbReference type="InterPro" id="IPR009732">
    <property type="entry name" value="DUF1304"/>
</dbReference>